<reference evidence="2 3" key="1">
    <citation type="submission" date="2012-04" db="EMBL/GenBank/DDBJ databases">
        <title>The Genome Sequence of Saprolegnia declina VS20.</title>
        <authorList>
            <consortium name="The Broad Institute Genome Sequencing Platform"/>
            <person name="Russ C."/>
            <person name="Nusbaum C."/>
            <person name="Tyler B."/>
            <person name="van West P."/>
            <person name="Dieguez-Uribeondo J."/>
            <person name="de Bruijn I."/>
            <person name="Tripathy S."/>
            <person name="Jiang R."/>
            <person name="Young S.K."/>
            <person name="Zeng Q."/>
            <person name="Gargeya S."/>
            <person name="Fitzgerald M."/>
            <person name="Haas B."/>
            <person name="Abouelleil A."/>
            <person name="Alvarado L."/>
            <person name="Arachchi H.M."/>
            <person name="Berlin A."/>
            <person name="Chapman S.B."/>
            <person name="Goldberg J."/>
            <person name="Griggs A."/>
            <person name="Gujja S."/>
            <person name="Hansen M."/>
            <person name="Howarth C."/>
            <person name="Imamovic A."/>
            <person name="Larimer J."/>
            <person name="McCowen C."/>
            <person name="Montmayeur A."/>
            <person name="Murphy C."/>
            <person name="Neiman D."/>
            <person name="Pearson M."/>
            <person name="Priest M."/>
            <person name="Roberts A."/>
            <person name="Saif S."/>
            <person name="Shea T."/>
            <person name="Sisk P."/>
            <person name="Sykes S."/>
            <person name="Wortman J."/>
            <person name="Nusbaum C."/>
            <person name="Birren B."/>
        </authorList>
    </citation>
    <scope>NUCLEOTIDE SEQUENCE [LARGE SCALE GENOMIC DNA]</scope>
    <source>
        <strain evidence="2 3">VS20</strain>
    </source>
</reference>
<keyword evidence="1" id="KW-0175">Coiled coil</keyword>
<accession>T0QK58</accession>
<dbReference type="AlphaFoldDB" id="T0QK58"/>
<dbReference type="GeneID" id="19948057"/>
<proteinExistence type="predicted"/>
<organism evidence="2 3">
    <name type="scientific">Saprolegnia diclina (strain VS20)</name>
    <dbReference type="NCBI Taxonomy" id="1156394"/>
    <lineage>
        <taxon>Eukaryota</taxon>
        <taxon>Sar</taxon>
        <taxon>Stramenopiles</taxon>
        <taxon>Oomycota</taxon>
        <taxon>Saprolegniomycetes</taxon>
        <taxon>Saprolegniales</taxon>
        <taxon>Saprolegniaceae</taxon>
        <taxon>Saprolegnia</taxon>
    </lineage>
</organism>
<name>T0QK58_SAPDV</name>
<protein>
    <recommendedName>
        <fullName evidence="4">BAG domain-containing protein</fullName>
    </recommendedName>
</protein>
<evidence type="ECO:0000313" key="3">
    <source>
        <dbReference type="Proteomes" id="UP000030762"/>
    </source>
</evidence>
<evidence type="ECO:0000256" key="1">
    <source>
        <dbReference type="SAM" id="Coils"/>
    </source>
</evidence>
<keyword evidence="3" id="KW-1185">Reference proteome</keyword>
<evidence type="ECO:0008006" key="4">
    <source>
        <dbReference type="Google" id="ProtNLM"/>
    </source>
</evidence>
<dbReference type="OrthoDB" id="118154at2759"/>
<dbReference type="RefSeq" id="XP_008611380.1">
    <property type="nucleotide sequence ID" value="XM_008613158.1"/>
</dbReference>
<dbReference type="VEuPathDB" id="FungiDB:SDRG_07330"/>
<dbReference type="Proteomes" id="UP000030762">
    <property type="component" value="Unassembled WGS sequence"/>
</dbReference>
<sequence length="125" mass="13686">MPSRSRAYSSASEAALQSLNNLQLAIAKLERRVKEIEWQVAVHNATANVPKSELVESKDAIAQMCGSLDKLQFHGVDGIITADLVTGKDDIRDQRKLLNKQCEAIRSTMLSLHAQLTTHVATTSS</sequence>
<dbReference type="InParanoid" id="T0QK58"/>
<evidence type="ECO:0000313" key="2">
    <source>
        <dbReference type="EMBL" id="EQC35096.1"/>
    </source>
</evidence>
<dbReference type="EMBL" id="JH767152">
    <property type="protein sequence ID" value="EQC35096.1"/>
    <property type="molecule type" value="Genomic_DNA"/>
</dbReference>
<gene>
    <name evidence="2" type="ORF">SDRG_07330</name>
</gene>
<dbReference type="OMA" id="EWQVAVH"/>
<feature type="coiled-coil region" evidence="1">
    <location>
        <begin position="12"/>
        <end position="46"/>
    </location>
</feature>